<feature type="transmembrane region" description="Helical" evidence="1">
    <location>
        <begin position="146"/>
        <end position="170"/>
    </location>
</feature>
<dbReference type="RefSeq" id="YP_004062223.1">
    <property type="nucleotide sequence ID" value="NC_014773.1"/>
</dbReference>
<dbReference type="InterPro" id="IPR042106">
    <property type="entry name" value="Nuo/plastoQ_OxRdtase_6_NuoJ"/>
</dbReference>
<feature type="transmembrane region" description="Helical" evidence="1">
    <location>
        <begin position="6"/>
        <end position="25"/>
    </location>
</feature>
<organism evidence="2">
    <name type="scientific">Plocamiocolax pulvinatus</name>
    <dbReference type="NCBI Taxonomy" id="35206"/>
    <lineage>
        <taxon>Eukaryota</taxon>
        <taxon>Rhodophyta</taxon>
        <taxon>Florideophyceae</taxon>
        <taxon>Rhodymeniophycidae</taxon>
        <taxon>Plocamiales</taxon>
        <taxon>Plocamiaceae</taxon>
        <taxon>Plocamiocolax</taxon>
    </lineage>
</organism>
<dbReference type="GO" id="GO:0031966">
    <property type="term" value="C:mitochondrial membrane"/>
    <property type="evidence" value="ECO:0007669"/>
    <property type="project" value="UniProtKB-SubCell"/>
</dbReference>
<keyword evidence="1" id="KW-1133">Transmembrane helix</keyword>
<keyword evidence="1" id="KW-0812">Transmembrane</keyword>
<keyword evidence="1" id="KW-0520">NAD</keyword>
<keyword evidence="1" id="KW-0249">Electron transport</keyword>
<keyword evidence="1" id="KW-0830">Ubiquinone</keyword>
<dbReference type="EC" id="7.1.1.2" evidence="1"/>
<feature type="transmembrane region" description="Helical" evidence="1">
    <location>
        <begin position="32"/>
        <end position="50"/>
    </location>
</feature>
<gene>
    <name evidence="2" type="primary">nad6</name>
    <name evidence="2" type="ORF">PPUL_14</name>
</gene>
<feature type="transmembrane region" description="Helical" evidence="1">
    <location>
        <begin position="56"/>
        <end position="78"/>
    </location>
</feature>
<dbReference type="AlphaFoldDB" id="E5Q3F6"/>
<dbReference type="GeneID" id="10020758"/>
<accession>E5Q3F6</accession>
<comment type="similarity">
    <text evidence="1">Belongs to the complex I subunit 6 family.</text>
</comment>
<comment type="catalytic activity">
    <reaction evidence="1">
        <text>a ubiquinone + NADH + 5 H(+)(in) = a ubiquinol + NAD(+) + 4 H(+)(out)</text>
        <dbReference type="Rhea" id="RHEA:29091"/>
        <dbReference type="Rhea" id="RHEA-COMP:9565"/>
        <dbReference type="Rhea" id="RHEA-COMP:9566"/>
        <dbReference type="ChEBI" id="CHEBI:15378"/>
        <dbReference type="ChEBI" id="CHEBI:16389"/>
        <dbReference type="ChEBI" id="CHEBI:17976"/>
        <dbReference type="ChEBI" id="CHEBI:57540"/>
        <dbReference type="ChEBI" id="CHEBI:57945"/>
        <dbReference type="EC" id="7.1.1.2"/>
    </reaction>
</comment>
<dbReference type="PANTHER" id="PTHR33269">
    <property type="entry name" value="NADH-UBIQUINONE OXIDOREDUCTASE CHAIN 6"/>
    <property type="match status" value="1"/>
</dbReference>
<geneLocation type="mitochondrion" evidence="2"/>
<reference evidence="2" key="1">
    <citation type="journal article" date="2010" name="Genome Biol. Evol.">
        <title>Red algae lose key mitochondrial genes in response to becoming parasitic.</title>
        <authorList>
            <person name="Hancock L."/>
            <person name="Goff L."/>
            <person name="Lane C."/>
        </authorList>
    </citation>
    <scope>NUCLEOTIDE SEQUENCE</scope>
</reference>
<keyword evidence="1" id="KW-0472">Membrane</keyword>
<feature type="transmembrane region" description="Helical" evidence="1">
    <location>
        <begin position="90"/>
        <end position="109"/>
    </location>
</feature>
<comment type="function">
    <text evidence="1">Core subunit of the mitochondrial membrane respiratory chain NADH dehydrogenase (Complex I) which catalyzes electron transfer from NADH through the respiratory chain, using ubiquinone as an electron acceptor. Essential for the catalytic activity and assembly of complex I.</text>
</comment>
<keyword evidence="1" id="KW-0679">Respiratory chain</keyword>
<dbReference type="EMBL" id="HQ586061">
    <property type="protein sequence ID" value="ADR03239.1"/>
    <property type="molecule type" value="Genomic_DNA"/>
</dbReference>
<dbReference type="NCBIfam" id="NF005164">
    <property type="entry name" value="PRK06638.1-4"/>
    <property type="match status" value="1"/>
</dbReference>
<comment type="subcellular location">
    <subcellularLocation>
        <location evidence="1">Mitochondrion membrane</location>
        <topology evidence="1">Multi-pass membrane protein</topology>
    </subcellularLocation>
</comment>
<protein>
    <recommendedName>
        <fullName evidence="1">NADH-ubiquinone oxidoreductase chain 6</fullName>
        <ecNumber evidence="1">7.1.1.2</ecNumber>
    </recommendedName>
</protein>
<dbReference type="Gene3D" id="1.20.120.1200">
    <property type="entry name" value="NADH-ubiquinone/plastoquinone oxidoreductase chain 6, subunit NuoJ"/>
    <property type="match status" value="1"/>
</dbReference>
<proteinExistence type="inferred from homology"/>
<sequence>MNTEISITFIFSSFVLISALMVIYSSNAVHSVLFLILVFFNMAILLLFLGAEFISFLLIIVYVGAIAVLFLFVVMMLNTKISSKNMDQKSIWPLGIIIFFIISSQFYNINSQNLVLVFDNNILVLWFNESFFFNNIQVIGKLFYTYYSFLFFLSSFLLLIAMIGAITLTLHHKTNIKKQQINTQLIRNYKGSIKFIYLRK</sequence>
<keyword evidence="1 2" id="KW-0496">Mitochondrion</keyword>
<evidence type="ECO:0000256" key="1">
    <source>
        <dbReference type="RuleBase" id="RU004430"/>
    </source>
</evidence>
<dbReference type="Pfam" id="PF00499">
    <property type="entry name" value="Oxidored_q3"/>
    <property type="match status" value="1"/>
</dbReference>
<evidence type="ECO:0000313" key="2">
    <source>
        <dbReference type="EMBL" id="ADR03239.1"/>
    </source>
</evidence>
<dbReference type="PANTHER" id="PTHR33269:SF17">
    <property type="entry name" value="NADH-UBIQUINONE OXIDOREDUCTASE CHAIN 6"/>
    <property type="match status" value="1"/>
</dbReference>
<name>E5Q3F6_9FLOR</name>
<keyword evidence="1" id="KW-1278">Translocase</keyword>
<keyword evidence="1" id="KW-0813">Transport</keyword>
<dbReference type="InterPro" id="IPR001457">
    <property type="entry name" value="NADH_UbQ/plastoQ_OxRdtase_su6"/>
</dbReference>
<dbReference type="GO" id="GO:0008137">
    <property type="term" value="F:NADH dehydrogenase (ubiquinone) activity"/>
    <property type="evidence" value="ECO:0007669"/>
    <property type="project" value="UniProtKB-UniRule"/>
</dbReference>